<proteinExistence type="predicted"/>
<dbReference type="InterPro" id="IPR032675">
    <property type="entry name" value="LRR_dom_sf"/>
</dbReference>
<dbReference type="InParanoid" id="B9SK24"/>
<evidence type="ECO:0000256" key="1">
    <source>
        <dbReference type="SAM" id="MobiDB-lite"/>
    </source>
</evidence>
<dbReference type="InterPro" id="IPR006553">
    <property type="entry name" value="Leu-rich_rpt_Cys-con_subtyp"/>
</dbReference>
<dbReference type="SUPFAM" id="SSF52047">
    <property type="entry name" value="RNI-like"/>
    <property type="match status" value="1"/>
</dbReference>
<name>B9SK24_RICCO</name>
<evidence type="ECO:0000313" key="3">
    <source>
        <dbReference type="Proteomes" id="UP000008311"/>
    </source>
</evidence>
<sequence>MRNMHKPPEVEPDHQVDVYSPSRKRSRINAPFVFNGKSYSRRFICKLSIRGSNSSCGDIVIGLRAIACSCPSLRAPSMCNLPSVNNEGIFEIAKACCMLEKLDIYGCPAISNNGLLAITKNCLILLI</sequence>
<dbReference type="Gene3D" id="3.80.10.10">
    <property type="entry name" value="Ribonuclease Inhibitor"/>
    <property type="match status" value="1"/>
</dbReference>
<accession>B9SK24</accession>
<evidence type="ECO:0000313" key="2">
    <source>
        <dbReference type="EMBL" id="EEF36014.1"/>
    </source>
</evidence>
<reference evidence="3" key="1">
    <citation type="journal article" date="2010" name="Nat. Biotechnol.">
        <title>Draft genome sequence of the oilseed species Ricinus communis.</title>
        <authorList>
            <person name="Chan A.P."/>
            <person name="Crabtree J."/>
            <person name="Zhao Q."/>
            <person name="Lorenzi H."/>
            <person name="Orvis J."/>
            <person name="Puiu D."/>
            <person name="Melake-Berhan A."/>
            <person name="Jones K.M."/>
            <person name="Redman J."/>
            <person name="Chen G."/>
            <person name="Cahoon E.B."/>
            <person name="Gedil M."/>
            <person name="Stanke M."/>
            <person name="Haas B.J."/>
            <person name="Wortman J.R."/>
            <person name="Fraser-Liggett C.M."/>
            <person name="Ravel J."/>
            <person name="Rabinowicz P.D."/>
        </authorList>
    </citation>
    <scope>NUCLEOTIDE SEQUENCE [LARGE SCALE GENOMIC DNA]</scope>
    <source>
        <strain evidence="3">cv. Hale</strain>
    </source>
</reference>
<feature type="region of interest" description="Disordered" evidence="1">
    <location>
        <begin position="1"/>
        <end position="23"/>
    </location>
</feature>
<dbReference type="eggNOG" id="KOG1947">
    <property type="taxonomic scope" value="Eukaryota"/>
</dbReference>
<dbReference type="AlphaFoldDB" id="B9SK24"/>
<dbReference type="Proteomes" id="UP000008311">
    <property type="component" value="Unassembled WGS sequence"/>
</dbReference>
<feature type="compositionally biased region" description="Basic and acidic residues" evidence="1">
    <location>
        <begin position="1"/>
        <end position="16"/>
    </location>
</feature>
<organism evidence="2 3">
    <name type="scientific">Ricinus communis</name>
    <name type="common">Castor bean</name>
    <dbReference type="NCBI Taxonomy" id="3988"/>
    <lineage>
        <taxon>Eukaryota</taxon>
        <taxon>Viridiplantae</taxon>
        <taxon>Streptophyta</taxon>
        <taxon>Embryophyta</taxon>
        <taxon>Tracheophyta</taxon>
        <taxon>Spermatophyta</taxon>
        <taxon>Magnoliopsida</taxon>
        <taxon>eudicotyledons</taxon>
        <taxon>Gunneridae</taxon>
        <taxon>Pentapetalae</taxon>
        <taxon>rosids</taxon>
        <taxon>fabids</taxon>
        <taxon>Malpighiales</taxon>
        <taxon>Euphorbiaceae</taxon>
        <taxon>Acalyphoideae</taxon>
        <taxon>Acalypheae</taxon>
        <taxon>Ricinus</taxon>
    </lineage>
</organism>
<protein>
    <submittedName>
        <fullName evidence="2">Grr1, plant, putative</fullName>
    </submittedName>
</protein>
<dbReference type="STRING" id="3988.B9SK24"/>
<dbReference type="SMART" id="SM00367">
    <property type="entry name" value="LRR_CC"/>
    <property type="match status" value="2"/>
</dbReference>
<dbReference type="EMBL" id="EQ973998">
    <property type="protein sequence ID" value="EEF36014.1"/>
    <property type="molecule type" value="Genomic_DNA"/>
</dbReference>
<keyword evidence="3" id="KW-1185">Reference proteome</keyword>
<gene>
    <name evidence="2" type="ORF">RCOM_1399290</name>
</gene>